<name>K0BFB1_9ARCH</name>
<evidence type="ECO:0000313" key="3">
    <source>
        <dbReference type="Proteomes" id="UP000006100"/>
    </source>
</evidence>
<dbReference type="RefSeq" id="WP_014965347.1">
    <property type="nucleotide sequence ID" value="NC_018656.1"/>
</dbReference>
<dbReference type="OrthoDB" id="381255at2157"/>
<gene>
    <name evidence="2" type="ORF">NSED_05870</name>
</gene>
<sequence>MIDLGLKSLKRVDFFSKKEKKQNKTKILLQIIDRIERENPEKKDQLQDLKIDIAENIPLTDEKKIYLKKEIDCFKHSKNSNQKIKAPDLKIDCGIPEFENAITGCITSLSTLEQIIKKIEINSDLLYQETNITNETEKLEQIKEKTICYKII</sequence>
<keyword evidence="3" id="KW-1185">Reference proteome</keyword>
<dbReference type="EMBL" id="CP003843">
    <property type="protein sequence ID" value="AFS82976.1"/>
    <property type="molecule type" value="Genomic_DNA"/>
</dbReference>
<reference evidence="2 3" key="1">
    <citation type="journal article" date="2012" name="J. Bacteriol.">
        <title>Draft Genome Sequence of an Ammonia-Oxidizing Archaeon, "Candidatus Nitrosopumilus sediminis" AR2, from Svalbard in the Arctic Circle.</title>
        <authorList>
            <person name="Park S.J."/>
            <person name="Kim J.G."/>
            <person name="Jung M.Y."/>
            <person name="Kim S.J."/>
            <person name="Cha I.T."/>
            <person name="Ghai R."/>
            <person name="Martin-Cuadrado A.B."/>
            <person name="Rodriguez-Valera F."/>
            <person name="Rhee S.K."/>
        </authorList>
    </citation>
    <scope>NUCLEOTIDE SEQUENCE [LARGE SCALE GENOMIC DNA]</scope>
    <source>
        <strain evidence="2 3">AR2</strain>
    </source>
</reference>
<feature type="coiled-coil region" evidence="1">
    <location>
        <begin position="18"/>
        <end position="52"/>
    </location>
</feature>
<dbReference type="Proteomes" id="UP000006100">
    <property type="component" value="Chromosome"/>
</dbReference>
<dbReference type="KEGG" id="nir:NSED_05870"/>
<dbReference type="HOGENOM" id="CLU_1718124_0_0_2"/>
<dbReference type="PATRIC" id="fig|1229909.8.peg.1292"/>
<dbReference type="STRING" id="1229909.NSED_05870"/>
<dbReference type="GeneID" id="13696969"/>
<accession>K0BFB1</accession>
<keyword evidence="1" id="KW-0175">Coiled coil</keyword>
<organism evidence="2 3">
    <name type="scientific">Candidatus Nitrosopumilus sediminis</name>
    <dbReference type="NCBI Taxonomy" id="1229909"/>
    <lineage>
        <taxon>Archaea</taxon>
        <taxon>Nitrososphaerota</taxon>
        <taxon>Nitrososphaeria</taxon>
        <taxon>Nitrosopumilales</taxon>
        <taxon>Nitrosopumilaceae</taxon>
        <taxon>Nitrosopumilus</taxon>
    </lineage>
</organism>
<dbReference type="AlphaFoldDB" id="K0BFB1"/>
<protein>
    <submittedName>
        <fullName evidence="2">Uncharacterized protein</fullName>
    </submittedName>
</protein>
<proteinExistence type="predicted"/>
<evidence type="ECO:0000313" key="2">
    <source>
        <dbReference type="EMBL" id="AFS82976.1"/>
    </source>
</evidence>
<evidence type="ECO:0000256" key="1">
    <source>
        <dbReference type="SAM" id="Coils"/>
    </source>
</evidence>